<comment type="similarity">
    <text evidence="2 5">Belongs to the TGF-beta family.</text>
</comment>
<dbReference type="PROSITE" id="PS51362">
    <property type="entry name" value="TGF_BETA_2"/>
    <property type="match status" value="1"/>
</dbReference>
<keyword evidence="3" id="KW-0964">Secreted</keyword>
<dbReference type="InterPro" id="IPR015615">
    <property type="entry name" value="TGF-beta-rel"/>
</dbReference>
<dbReference type="SMART" id="SM00204">
    <property type="entry name" value="TGFB"/>
    <property type="match status" value="1"/>
</dbReference>
<gene>
    <name evidence="7" type="primary">BMP8B_2</name>
    <name evidence="7" type="ORF">P7K49_016034</name>
</gene>
<evidence type="ECO:0000256" key="1">
    <source>
        <dbReference type="ARBA" id="ARBA00004613"/>
    </source>
</evidence>
<evidence type="ECO:0000313" key="7">
    <source>
        <dbReference type="EMBL" id="KAK2106520.1"/>
    </source>
</evidence>
<accession>A0ABQ9VAY2</accession>
<dbReference type="Pfam" id="PF00019">
    <property type="entry name" value="TGF_beta"/>
    <property type="match status" value="1"/>
</dbReference>
<dbReference type="Gene3D" id="2.10.90.10">
    <property type="entry name" value="Cystine-knot cytokines"/>
    <property type="match status" value="1"/>
</dbReference>
<dbReference type="PANTHER" id="PTHR11848:SF119">
    <property type="entry name" value="TGF-BETA FAMILY PROFILE DOMAIN-CONTAINING PROTEIN"/>
    <property type="match status" value="1"/>
</dbReference>
<dbReference type="EMBL" id="JASSZA010000007">
    <property type="protein sequence ID" value="KAK2106520.1"/>
    <property type="molecule type" value="Genomic_DNA"/>
</dbReference>
<reference evidence="7 8" key="1">
    <citation type="submission" date="2023-05" db="EMBL/GenBank/DDBJ databases">
        <title>B98-5 Cell Line De Novo Hybrid Assembly: An Optical Mapping Approach.</title>
        <authorList>
            <person name="Kananen K."/>
            <person name="Auerbach J.A."/>
            <person name="Kautto E."/>
            <person name="Blachly J.S."/>
        </authorList>
    </citation>
    <scope>NUCLEOTIDE SEQUENCE [LARGE SCALE GENOMIC DNA]</scope>
    <source>
        <strain evidence="7">B95-8</strain>
        <tissue evidence="7">Cell line</tissue>
    </source>
</reference>
<evidence type="ECO:0000256" key="4">
    <source>
        <dbReference type="ARBA" id="ARBA00023180"/>
    </source>
</evidence>
<keyword evidence="5" id="KW-0339">Growth factor</keyword>
<dbReference type="Proteomes" id="UP001266305">
    <property type="component" value="Unassembled WGS sequence"/>
</dbReference>
<evidence type="ECO:0000256" key="2">
    <source>
        <dbReference type="ARBA" id="ARBA00006656"/>
    </source>
</evidence>
<proteinExistence type="inferred from homology"/>
<evidence type="ECO:0000256" key="3">
    <source>
        <dbReference type="ARBA" id="ARBA00022525"/>
    </source>
</evidence>
<comment type="caution">
    <text evidence="7">The sequence shown here is derived from an EMBL/GenBank/DDBJ whole genome shotgun (WGS) entry which is preliminary data.</text>
</comment>
<organism evidence="7 8">
    <name type="scientific">Saguinus oedipus</name>
    <name type="common">Cotton-top tamarin</name>
    <name type="synonym">Oedipomidas oedipus</name>
    <dbReference type="NCBI Taxonomy" id="9490"/>
    <lineage>
        <taxon>Eukaryota</taxon>
        <taxon>Metazoa</taxon>
        <taxon>Chordata</taxon>
        <taxon>Craniata</taxon>
        <taxon>Vertebrata</taxon>
        <taxon>Euteleostomi</taxon>
        <taxon>Mammalia</taxon>
        <taxon>Eutheria</taxon>
        <taxon>Euarchontoglires</taxon>
        <taxon>Primates</taxon>
        <taxon>Haplorrhini</taxon>
        <taxon>Platyrrhini</taxon>
        <taxon>Cebidae</taxon>
        <taxon>Callitrichinae</taxon>
        <taxon>Saguinus</taxon>
    </lineage>
</organism>
<keyword evidence="8" id="KW-1185">Reference proteome</keyword>
<comment type="subcellular location">
    <subcellularLocation>
        <location evidence="1">Secreted</location>
    </subcellularLocation>
</comment>
<dbReference type="SUPFAM" id="SSF57501">
    <property type="entry name" value="Cystine-knot cytokines"/>
    <property type="match status" value="1"/>
</dbReference>
<evidence type="ECO:0000259" key="6">
    <source>
        <dbReference type="PROSITE" id="PS51362"/>
    </source>
</evidence>
<protein>
    <submittedName>
        <fullName evidence="7">Bone morphogenetic protein 8B</fullName>
    </submittedName>
</protein>
<name>A0ABQ9VAY2_SAGOE</name>
<dbReference type="PANTHER" id="PTHR11848">
    <property type="entry name" value="TGF-BETA FAMILY"/>
    <property type="match status" value="1"/>
</dbReference>
<feature type="domain" description="TGF-beta family profile" evidence="6">
    <location>
        <begin position="1"/>
        <end position="55"/>
    </location>
</feature>
<keyword evidence="4" id="KW-0325">Glycoprotein</keyword>
<dbReference type="InterPro" id="IPR029034">
    <property type="entry name" value="Cystine-knot_cytokine"/>
</dbReference>
<sequence>MELKPPVHLMTPDAVPKACCASTKLSATSMLYYDSSNNVILRKHRNMVVMACGCH</sequence>
<evidence type="ECO:0000313" key="8">
    <source>
        <dbReference type="Proteomes" id="UP001266305"/>
    </source>
</evidence>
<dbReference type="InterPro" id="IPR001839">
    <property type="entry name" value="TGF-b_C"/>
</dbReference>
<evidence type="ECO:0000256" key="5">
    <source>
        <dbReference type="RuleBase" id="RU000354"/>
    </source>
</evidence>